<dbReference type="SUPFAM" id="SSF46785">
    <property type="entry name" value="Winged helix' DNA-binding domain"/>
    <property type="match status" value="1"/>
</dbReference>
<dbReference type="InterPro" id="IPR016461">
    <property type="entry name" value="COMT-like"/>
</dbReference>
<proteinExistence type="predicted"/>
<dbReference type="Gene3D" id="3.40.50.150">
    <property type="entry name" value="Vaccinia Virus protein VP39"/>
    <property type="match status" value="1"/>
</dbReference>
<dbReference type="OrthoDB" id="1606438at2759"/>
<accession>A0A8H7BA23</accession>
<dbReference type="Pfam" id="PF00891">
    <property type="entry name" value="Methyltransf_2"/>
    <property type="match status" value="1"/>
</dbReference>
<dbReference type="InterPro" id="IPR001077">
    <property type="entry name" value="COMT_C"/>
</dbReference>
<evidence type="ECO:0000259" key="4">
    <source>
        <dbReference type="Pfam" id="PF00891"/>
    </source>
</evidence>
<dbReference type="GO" id="GO:0008171">
    <property type="term" value="F:O-methyltransferase activity"/>
    <property type="evidence" value="ECO:0007669"/>
    <property type="project" value="InterPro"/>
</dbReference>
<dbReference type="InterPro" id="IPR036390">
    <property type="entry name" value="WH_DNA-bd_sf"/>
</dbReference>
<evidence type="ECO:0000313" key="6">
    <source>
        <dbReference type="Proteomes" id="UP000596902"/>
    </source>
</evidence>
<dbReference type="PANTHER" id="PTHR43712:SF5">
    <property type="entry name" value="O-METHYLTRANSFERASE ASQN-RELATED"/>
    <property type="match status" value="1"/>
</dbReference>
<dbReference type="PANTHER" id="PTHR43712">
    <property type="entry name" value="PUTATIVE (AFU_ORTHOLOGUE AFUA_4G14580)-RELATED"/>
    <property type="match status" value="1"/>
</dbReference>
<keyword evidence="6" id="KW-1185">Reference proteome</keyword>
<dbReference type="GeneID" id="62200075"/>
<dbReference type="InterPro" id="IPR036388">
    <property type="entry name" value="WH-like_DNA-bd_sf"/>
</dbReference>
<reference evidence="5" key="2">
    <citation type="submission" date="2020-08" db="EMBL/GenBank/DDBJ databases">
        <title>Draft Genome Sequence of Cumin Blight Pathogen Alternaria burnsii.</title>
        <authorList>
            <person name="Feng Z."/>
        </authorList>
    </citation>
    <scope>NUCLEOTIDE SEQUENCE</scope>
    <source>
        <strain evidence="5">CBS107.38</strain>
    </source>
</reference>
<keyword evidence="1 5" id="KW-0489">Methyltransferase</keyword>
<dbReference type="InterPro" id="IPR029063">
    <property type="entry name" value="SAM-dependent_MTases_sf"/>
</dbReference>
<dbReference type="Proteomes" id="UP000596902">
    <property type="component" value="Unassembled WGS sequence"/>
</dbReference>
<keyword evidence="3" id="KW-0949">S-adenosyl-L-methionine</keyword>
<dbReference type="PROSITE" id="PS51683">
    <property type="entry name" value="SAM_OMT_II"/>
    <property type="match status" value="1"/>
</dbReference>
<evidence type="ECO:0000313" key="5">
    <source>
        <dbReference type="EMBL" id="KAF7680199.1"/>
    </source>
</evidence>
<reference evidence="5" key="1">
    <citation type="submission" date="2020-01" db="EMBL/GenBank/DDBJ databases">
        <authorList>
            <person name="Feng Z.H.Z."/>
        </authorList>
    </citation>
    <scope>NUCLEOTIDE SEQUENCE</scope>
    <source>
        <strain evidence="5">CBS107.38</strain>
    </source>
</reference>
<protein>
    <submittedName>
        <fullName evidence="5">S-adenosyl-l-methionine-dependent methyltransferase</fullName>
    </submittedName>
</protein>
<dbReference type="GO" id="GO:0032259">
    <property type="term" value="P:methylation"/>
    <property type="evidence" value="ECO:0007669"/>
    <property type="project" value="UniProtKB-KW"/>
</dbReference>
<organism evidence="5 6">
    <name type="scientific">Alternaria burnsii</name>
    <dbReference type="NCBI Taxonomy" id="1187904"/>
    <lineage>
        <taxon>Eukaryota</taxon>
        <taxon>Fungi</taxon>
        <taxon>Dikarya</taxon>
        <taxon>Ascomycota</taxon>
        <taxon>Pezizomycotina</taxon>
        <taxon>Dothideomycetes</taxon>
        <taxon>Pleosporomycetidae</taxon>
        <taxon>Pleosporales</taxon>
        <taxon>Pleosporineae</taxon>
        <taxon>Pleosporaceae</taxon>
        <taxon>Alternaria</taxon>
        <taxon>Alternaria sect. Alternaria</taxon>
    </lineage>
</organism>
<dbReference type="SUPFAM" id="SSF53335">
    <property type="entry name" value="S-adenosyl-L-methionine-dependent methyltransferases"/>
    <property type="match status" value="1"/>
</dbReference>
<dbReference type="AlphaFoldDB" id="A0A8H7BA23"/>
<dbReference type="RefSeq" id="XP_038790189.1">
    <property type="nucleotide sequence ID" value="XM_038926897.1"/>
</dbReference>
<sequence>MTTSQSRISELAAKVAYHTQRIDEYLNSNGLPSPSFHADSPTDLGLSSDLEHSRTTVLRASQELNDLLQHPRDLLFNHHHNVQVYLQLISRFEIASKVPVDGEVTFSRLAAAVGIDEGAMARILRLGIAFRIFREPRQGVIAHSAASRQIADDARVADWVGASSGDLWPAAEKVVDALARWPDAAEPNQTGFSIANNTDLPFHMVLAQSPHRARRFGGAMSSLAKGDGYSLHHFTDGYTWAATPPGTVVDLGGSHGDTAFALARKYPNHHFIVQDLPEVIKNARPEIGLNVEFMAHDFFDEQPMKGAEVYYYRHTLHNWPDKYCAKTLRALIPALKPGARLLIMDMVMPPPGALPNDIDRKLRAMDLTMLEVGNAKERDLDEWRSLLEETDVRFQLKDVHQPPGSTLSIIEVVWSE</sequence>
<evidence type="ECO:0000256" key="1">
    <source>
        <dbReference type="ARBA" id="ARBA00022603"/>
    </source>
</evidence>
<dbReference type="Gene3D" id="1.10.10.10">
    <property type="entry name" value="Winged helix-like DNA-binding domain superfamily/Winged helix DNA-binding domain"/>
    <property type="match status" value="1"/>
</dbReference>
<dbReference type="EMBL" id="JAAABM010000002">
    <property type="protein sequence ID" value="KAF7680199.1"/>
    <property type="molecule type" value="Genomic_DNA"/>
</dbReference>
<keyword evidence="2 5" id="KW-0808">Transferase</keyword>
<gene>
    <name evidence="5" type="ORF">GT037_001850</name>
</gene>
<evidence type="ECO:0000256" key="3">
    <source>
        <dbReference type="ARBA" id="ARBA00022691"/>
    </source>
</evidence>
<dbReference type="CDD" id="cd02440">
    <property type="entry name" value="AdoMet_MTases"/>
    <property type="match status" value="1"/>
</dbReference>
<comment type="caution">
    <text evidence="5">The sequence shown here is derived from an EMBL/GenBank/DDBJ whole genome shotgun (WGS) entry which is preliminary data.</text>
</comment>
<evidence type="ECO:0000256" key="2">
    <source>
        <dbReference type="ARBA" id="ARBA00022679"/>
    </source>
</evidence>
<name>A0A8H7BA23_9PLEO</name>
<feature type="domain" description="O-methyltransferase C-terminal" evidence="4">
    <location>
        <begin position="247"/>
        <end position="389"/>
    </location>
</feature>